<accession>A0ACD5DD52</accession>
<keyword evidence="2" id="KW-1185">Reference proteome</keyword>
<dbReference type="EMBL" id="CP168151">
    <property type="protein sequence ID" value="XFD39309.1"/>
    <property type="molecule type" value="Genomic_DNA"/>
</dbReference>
<reference evidence="1" key="1">
    <citation type="submission" date="2024-08" db="EMBL/GenBank/DDBJ databases">
        <title>Lentilactobacillus sp. nov., isolated from tree bark.</title>
        <authorList>
            <person name="Phuengjayaem S."/>
            <person name="Tanasupawat S."/>
        </authorList>
    </citation>
    <scope>NUCLEOTIDE SEQUENCE</scope>
    <source>
        <strain evidence="1">SPB1-3</strain>
    </source>
</reference>
<gene>
    <name evidence="1" type="ORF">O0236_007755</name>
</gene>
<proteinExistence type="predicted"/>
<organism evidence="1 2">
    <name type="scientific">Lentilactobacillus terminaliae</name>
    <dbReference type="NCBI Taxonomy" id="3003483"/>
    <lineage>
        <taxon>Bacteria</taxon>
        <taxon>Bacillati</taxon>
        <taxon>Bacillota</taxon>
        <taxon>Bacilli</taxon>
        <taxon>Lactobacillales</taxon>
        <taxon>Lactobacillaceae</taxon>
        <taxon>Lentilactobacillus</taxon>
    </lineage>
</organism>
<evidence type="ECO:0000313" key="2">
    <source>
        <dbReference type="Proteomes" id="UP001149860"/>
    </source>
</evidence>
<evidence type="ECO:0000313" key="1">
    <source>
        <dbReference type="EMBL" id="XFD39309.1"/>
    </source>
</evidence>
<dbReference type="Proteomes" id="UP001149860">
    <property type="component" value="Chromosome"/>
</dbReference>
<sequence length="307" mass="35394">MALTDNDRVIIKSAEEDFLNGNYQQTIRKMDNLRPIVGDNYELLILQARAYSKLGNQEMAINIINELDDSETKSGDITFIINMYLSDTQFISARKVSLQLSGPHSEKLFDSIVLAENNYRKNHRHELVKLQRKLFYIGNHSADVQAKIVRDATHLPLTEYLEGVAAVLVDKAGWQVIKTQFLFELINLQIDDEVNFLWLDDQIHKLIPSQINLNKTMRPLVESEKIITTEYGNDDPITAQLLSAQVFQFGNYLFPYTDEVIADATAWVKIISRYVLEQQLVPSSDVDDKIISWLKVILKQEQRIKYM</sequence>
<name>A0ACD5DD52_9LACO</name>
<protein>
    <submittedName>
        <fullName evidence="1">Uncharacterized protein</fullName>
    </submittedName>
</protein>